<keyword evidence="1" id="KW-0472">Membrane</keyword>
<keyword evidence="3" id="KW-1185">Reference proteome</keyword>
<keyword evidence="1" id="KW-1133">Transmembrane helix</keyword>
<name>F6GTM5_VITVI</name>
<sequence>MGNKIKVSIAQIRPSITWYLYFGSIYLIISLRCLNLDLVIVSHTVIHTPILILSICSLIFISRSNCFKIFF</sequence>
<dbReference type="AlphaFoldDB" id="F6GTM5"/>
<evidence type="ECO:0000313" key="3">
    <source>
        <dbReference type="Proteomes" id="UP000009183"/>
    </source>
</evidence>
<dbReference type="HOGENOM" id="CLU_2745235_0_0_1"/>
<reference evidence="3" key="1">
    <citation type="journal article" date="2007" name="Nature">
        <title>The grapevine genome sequence suggests ancestral hexaploidization in major angiosperm phyla.</title>
        <authorList>
            <consortium name="The French-Italian Public Consortium for Grapevine Genome Characterization."/>
            <person name="Jaillon O."/>
            <person name="Aury J.-M."/>
            <person name="Noel B."/>
            <person name="Policriti A."/>
            <person name="Clepet C."/>
            <person name="Casagrande A."/>
            <person name="Choisne N."/>
            <person name="Aubourg S."/>
            <person name="Vitulo N."/>
            <person name="Jubin C."/>
            <person name="Vezzi A."/>
            <person name="Legeai F."/>
            <person name="Hugueney P."/>
            <person name="Dasilva C."/>
            <person name="Horner D."/>
            <person name="Mica E."/>
            <person name="Jublot D."/>
            <person name="Poulain J."/>
            <person name="Bruyere C."/>
            <person name="Billault A."/>
            <person name="Segurens B."/>
            <person name="Gouyvenoux M."/>
            <person name="Ugarte E."/>
            <person name="Cattonaro F."/>
            <person name="Anthouard V."/>
            <person name="Vico V."/>
            <person name="Del Fabbro C."/>
            <person name="Alaux M."/>
            <person name="Di Gaspero G."/>
            <person name="Dumas V."/>
            <person name="Felice N."/>
            <person name="Paillard S."/>
            <person name="Juman I."/>
            <person name="Moroldo M."/>
            <person name="Scalabrin S."/>
            <person name="Canaguier A."/>
            <person name="Le Clainche I."/>
            <person name="Malacrida G."/>
            <person name="Durand E."/>
            <person name="Pesole G."/>
            <person name="Laucou V."/>
            <person name="Chatelet P."/>
            <person name="Merdinoglu D."/>
            <person name="Delledonne M."/>
            <person name="Pezzotti M."/>
            <person name="Lecharny A."/>
            <person name="Scarpelli C."/>
            <person name="Artiguenave F."/>
            <person name="Pe M.E."/>
            <person name="Valle G."/>
            <person name="Morgante M."/>
            <person name="Caboche M."/>
            <person name="Adam-Blondon A.-F."/>
            <person name="Weissenbach J."/>
            <person name="Quetier F."/>
            <person name="Wincker P."/>
        </authorList>
    </citation>
    <scope>NUCLEOTIDE SEQUENCE [LARGE SCALE GENOMIC DNA]</scope>
    <source>
        <strain evidence="3">cv. Pinot noir / PN40024</strain>
    </source>
</reference>
<gene>
    <name evidence="2" type="ordered locus">VIT_17s0000g09880</name>
</gene>
<dbReference type="PaxDb" id="29760-VIT_17s0000g09880.t01"/>
<organism evidence="2 3">
    <name type="scientific">Vitis vinifera</name>
    <name type="common">Grape</name>
    <dbReference type="NCBI Taxonomy" id="29760"/>
    <lineage>
        <taxon>Eukaryota</taxon>
        <taxon>Viridiplantae</taxon>
        <taxon>Streptophyta</taxon>
        <taxon>Embryophyta</taxon>
        <taxon>Tracheophyta</taxon>
        <taxon>Spermatophyta</taxon>
        <taxon>Magnoliopsida</taxon>
        <taxon>eudicotyledons</taxon>
        <taxon>Gunneridae</taxon>
        <taxon>Pentapetalae</taxon>
        <taxon>rosids</taxon>
        <taxon>Vitales</taxon>
        <taxon>Vitaceae</taxon>
        <taxon>Viteae</taxon>
        <taxon>Vitis</taxon>
    </lineage>
</organism>
<evidence type="ECO:0000313" key="2">
    <source>
        <dbReference type="EMBL" id="CCB42909.1"/>
    </source>
</evidence>
<evidence type="ECO:0000256" key="1">
    <source>
        <dbReference type="SAM" id="Phobius"/>
    </source>
</evidence>
<dbReference type="EMBL" id="FN594950">
    <property type="protein sequence ID" value="CCB42909.1"/>
    <property type="molecule type" value="Genomic_DNA"/>
</dbReference>
<feature type="transmembrane region" description="Helical" evidence="1">
    <location>
        <begin position="38"/>
        <end position="61"/>
    </location>
</feature>
<protein>
    <submittedName>
        <fullName evidence="2">Uncharacterized protein</fullName>
    </submittedName>
</protein>
<dbReference type="Proteomes" id="UP000009183">
    <property type="component" value="Chromosome 17"/>
</dbReference>
<feature type="transmembrane region" description="Helical" evidence="1">
    <location>
        <begin position="12"/>
        <end position="32"/>
    </location>
</feature>
<keyword evidence="1" id="KW-0812">Transmembrane</keyword>
<accession>F6GTM5</accession>
<proteinExistence type="predicted"/>
<dbReference type="InParanoid" id="F6GTM5"/>